<evidence type="ECO:0000256" key="1">
    <source>
        <dbReference type="SAM" id="MobiDB-lite"/>
    </source>
</evidence>
<name>A0ABX1S9E8_9PSEU</name>
<reference evidence="2 3" key="1">
    <citation type="submission" date="2020-04" db="EMBL/GenBank/DDBJ databases">
        <authorList>
            <person name="Klaysubun C."/>
            <person name="Duangmal K."/>
            <person name="Lipun K."/>
        </authorList>
    </citation>
    <scope>NUCLEOTIDE SEQUENCE [LARGE SCALE GENOMIC DNA]</scope>
    <source>
        <strain evidence="2 3">K10HN5</strain>
    </source>
</reference>
<comment type="caution">
    <text evidence="2">The sequence shown here is derived from an EMBL/GenBank/DDBJ whole genome shotgun (WGS) entry which is preliminary data.</text>
</comment>
<feature type="region of interest" description="Disordered" evidence="1">
    <location>
        <begin position="1"/>
        <end position="72"/>
    </location>
</feature>
<proteinExistence type="predicted"/>
<dbReference type="EMBL" id="JAAXLA010000013">
    <property type="protein sequence ID" value="NMH97544.1"/>
    <property type="molecule type" value="Genomic_DNA"/>
</dbReference>
<dbReference type="Proteomes" id="UP000820669">
    <property type="component" value="Unassembled WGS sequence"/>
</dbReference>
<organism evidence="2 3">
    <name type="scientific">Pseudonocardia acidicola</name>
    <dbReference type="NCBI Taxonomy" id="2724939"/>
    <lineage>
        <taxon>Bacteria</taxon>
        <taxon>Bacillati</taxon>
        <taxon>Actinomycetota</taxon>
        <taxon>Actinomycetes</taxon>
        <taxon>Pseudonocardiales</taxon>
        <taxon>Pseudonocardiaceae</taxon>
        <taxon>Pseudonocardia</taxon>
    </lineage>
</organism>
<evidence type="ECO:0000313" key="3">
    <source>
        <dbReference type="Proteomes" id="UP000820669"/>
    </source>
</evidence>
<gene>
    <name evidence="2" type="ORF">HF526_09495</name>
</gene>
<sequence length="72" mass="8148">MLRKTTDPPLVLWGADERFPGRGRRFGGSGGPGPRPPSPPTVSRELRRNTAADGQYRPFEAHRKAALRRRRR</sequence>
<protein>
    <submittedName>
        <fullName evidence="2">Uncharacterized protein</fullName>
    </submittedName>
</protein>
<accession>A0ABX1S9E8</accession>
<keyword evidence="3" id="KW-1185">Reference proteome</keyword>
<evidence type="ECO:0000313" key="2">
    <source>
        <dbReference type="EMBL" id="NMH97544.1"/>
    </source>
</evidence>
<dbReference type="RefSeq" id="WP_169380994.1">
    <property type="nucleotide sequence ID" value="NZ_JAAXLA010000013.1"/>
</dbReference>